<comment type="caution">
    <text evidence="4">The sequence shown here is derived from an EMBL/GenBank/DDBJ whole genome shotgun (WGS) entry which is preliminary data.</text>
</comment>
<dbReference type="OMA" id="HCYVSAD"/>
<dbReference type="PROSITE" id="PS51194">
    <property type="entry name" value="HELICASE_CTER"/>
    <property type="match status" value="2"/>
</dbReference>
<dbReference type="EMBL" id="CAJNNV010001737">
    <property type="protein sequence ID" value="CAE8585706.1"/>
    <property type="molecule type" value="Genomic_DNA"/>
</dbReference>
<dbReference type="InterPro" id="IPR005114">
    <property type="entry name" value="Helicase_assoc"/>
</dbReference>
<evidence type="ECO:0000256" key="1">
    <source>
        <dbReference type="SAM" id="MobiDB-lite"/>
    </source>
</evidence>
<gene>
    <name evidence="4" type="ORF">PGLA1383_LOCUS4610</name>
</gene>
<evidence type="ECO:0000313" key="5">
    <source>
        <dbReference type="Proteomes" id="UP000654075"/>
    </source>
</evidence>
<dbReference type="PROSITE" id="PS51192">
    <property type="entry name" value="HELICASE_ATP_BIND_1"/>
    <property type="match status" value="2"/>
</dbReference>
<feature type="domain" description="Helicase ATP-binding" evidence="2">
    <location>
        <begin position="1228"/>
        <end position="1383"/>
    </location>
</feature>
<dbReference type="GO" id="GO:0003677">
    <property type="term" value="F:DNA binding"/>
    <property type="evidence" value="ECO:0007669"/>
    <property type="project" value="InterPro"/>
</dbReference>
<dbReference type="PANTHER" id="PTHR33418">
    <property type="entry name" value="HELICASE-ASSOCIATED"/>
    <property type="match status" value="1"/>
</dbReference>
<feature type="domain" description="Helicase C-terminal" evidence="3">
    <location>
        <begin position="1421"/>
        <end position="1575"/>
    </location>
</feature>
<name>A0A813DB50_POLGL</name>
<proteinExistence type="predicted"/>
<accession>A0A813DB50</accession>
<dbReference type="SMART" id="SM00487">
    <property type="entry name" value="DEXDc"/>
    <property type="match status" value="2"/>
</dbReference>
<dbReference type="InterPro" id="IPR027417">
    <property type="entry name" value="P-loop_NTPase"/>
</dbReference>
<dbReference type="SMART" id="SM00490">
    <property type="entry name" value="HELICc"/>
    <property type="match status" value="2"/>
</dbReference>
<feature type="domain" description="Helicase C-terminal" evidence="3">
    <location>
        <begin position="395"/>
        <end position="560"/>
    </location>
</feature>
<dbReference type="Pfam" id="PF04851">
    <property type="entry name" value="ResIII"/>
    <property type="match status" value="2"/>
</dbReference>
<evidence type="ECO:0000313" key="4">
    <source>
        <dbReference type="EMBL" id="CAE8585706.1"/>
    </source>
</evidence>
<keyword evidence="5" id="KW-1185">Reference proteome</keyword>
<dbReference type="SUPFAM" id="SSF52540">
    <property type="entry name" value="P-loop containing nucleoside triphosphate hydrolases"/>
    <property type="match status" value="2"/>
</dbReference>
<dbReference type="PANTHER" id="PTHR33418:SF1">
    <property type="entry name" value="HELICASE-ASSOCIATED DOMAIN-CONTAINING PROTEIN"/>
    <property type="match status" value="1"/>
</dbReference>
<protein>
    <submittedName>
        <fullName evidence="4">Uncharacterized protein</fullName>
    </submittedName>
</protein>
<dbReference type="Gene3D" id="6.10.140.530">
    <property type="match status" value="11"/>
</dbReference>
<dbReference type="OrthoDB" id="16911at2759"/>
<dbReference type="Proteomes" id="UP000654075">
    <property type="component" value="Unassembled WGS sequence"/>
</dbReference>
<dbReference type="GO" id="GO:0005524">
    <property type="term" value="F:ATP binding"/>
    <property type="evidence" value="ECO:0007669"/>
    <property type="project" value="InterPro"/>
</dbReference>
<reference evidence="4" key="1">
    <citation type="submission" date="2021-02" db="EMBL/GenBank/DDBJ databases">
        <authorList>
            <person name="Dougan E. K."/>
            <person name="Rhodes N."/>
            <person name="Thang M."/>
            <person name="Chan C."/>
        </authorList>
    </citation>
    <scope>NUCLEOTIDE SEQUENCE</scope>
</reference>
<dbReference type="InterPro" id="IPR001650">
    <property type="entry name" value="Helicase_C-like"/>
</dbReference>
<dbReference type="Pfam" id="PF00271">
    <property type="entry name" value="Helicase_C"/>
    <property type="match status" value="2"/>
</dbReference>
<organism evidence="4 5">
    <name type="scientific">Polarella glacialis</name>
    <name type="common">Dinoflagellate</name>
    <dbReference type="NCBI Taxonomy" id="89957"/>
    <lineage>
        <taxon>Eukaryota</taxon>
        <taxon>Sar</taxon>
        <taxon>Alveolata</taxon>
        <taxon>Dinophyceae</taxon>
        <taxon>Suessiales</taxon>
        <taxon>Suessiaceae</taxon>
        <taxon>Polarella</taxon>
    </lineage>
</organism>
<evidence type="ECO:0000259" key="3">
    <source>
        <dbReference type="PROSITE" id="PS51194"/>
    </source>
</evidence>
<feature type="region of interest" description="Disordered" evidence="1">
    <location>
        <begin position="1339"/>
        <end position="1367"/>
    </location>
</feature>
<dbReference type="Pfam" id="PF03457">
    <property type="entry name" value="HA"/>
    <property type="match status" value="10"/>
</dbReference>
<dbReference type="InterPro" id="IPR014001">
    <property type="entry name" value="Helicase_ATP-bd"/>
</dbReference>
<feature type="domain" description="Helicase ATP-binding" evidence="2">
    <location>
        <begin position="201"/>
        <end position="357"/>
    </location>
</feature>
<dbReference type="Gene3D" id="3.40.50.300">
    <property type="entry name" value="P-loop containing nucleotide triphosphate hydrolases"/>
    <property type="match status" value="4"/>
</dbReference>
<evidence type="ECO:0000259" key="2">
    <source>
        <dbReference type="PROSITE" id="PS51192"/>
    </source>
</evidence>
<sequence length="1985" mass="220187">MAAARHMPPQSQWEAGVSFGSACAKPSAASSTSAGPGSACILCGKAGSVQQEVNASLVPELSNGFSTSGVQKSAPLLSEADAAAASRAARLKALDALAAGGLRPGQELELISALLATSKPPHPRRMVPLQWQLRGSVGGNYEPWAMPPERTGAGQEEKVGQLSQRNPVPFGVILRLHGNGQIQSQGVDALVSDRQACRKFLANGPQQRDFFVQIATGGGKSLIMADLLAELDGGGRACVIVPKLDLMEQVAHLLETMALPGISKVGTGYTPDMDARIFVCVRTSAWRLSHLDFDLLVLDEAHHYEPSYLELEALQHNVSDESEDEDHRTASAAGPRSQASTVLSLSARKRLFFSATLRWSRPDFDFGLRTAVRAGVISDYTILVPFMTAGDPKPSLVKLILDMPTARRILAFCNTVQEAKQFAKLLSAEGVQAGHYNGCTANLQRPRILEDFKRGPSRGGLRMLATVDVLSEGVDLPMADTCLFVEPRKGLRLRQCVGRVLRKHPQKVDALVVSPPIIQEADGGLIADGELVRLLSELAGADPEFRKSLADNPFGRVGLVDQRMNRSGDSPAAVALEEAAALLSTKVYPRALSSHLTADDRWQFGLAQLTQYQQEHGHCRVPQVHRTGSEFALGIWVSYQRTARKGQGGLKIDAEQIEKLDSLGLVWDVSKAAWEEKFELLKAYKQEHGHTRVPQSYVTDDGFKLGRWVDNQRQARKGQAGRQMDAEQIEQLDLLEFEEMFELLKAYKQEHGHTRVHRSYVADDGSKLGRWVRTQRKTRKGQGGGQIDAEHIEQLDLLGFVWEVKKAASWEEMFEVLKAYKQEQGHTRVPRGYIADNGFKLGTWVGRQRSARKGQGGLKINAEQIEQLDSLGFEWEVNKAASREENFELLKAYKQEHGHTRVPFCYVSADGVKLGHWVSTQRKARKGQGGLKINAEQIEQLDSLGFEWEVGFEALKAYKQKNGHTKNPQSYVADDGFKLGRKIGAEQIEKLDSLGFMWEVSQTTSWEYGFRFLKAYKHENGSIRVPWSYLADAGFELGRWINALRSACKGQGGFNIDAEQIDQLHLHFAAAANRAARLKALDALAAGGLRPGQDRELELISALDLGTVPWSEVPVSLKQALELPVGDHGIDSLAKDYTNGHSVPLERLTTFYFLAKSMSELYSPQLIVATNASTKLPQLWKQKAGAEHRRYSAEEMEQSGTEVASAPNSTSPRWPHQEACLRACRKFLASGPQQRDFFVQIATGGGKSLIMADLLSELDEGGRACVIVPKLDLMEQVAHLLETMALPGISKVGTGYTPDMDARIFVCVRNSAWRLSHLDFDLLVLDEAHHYEPSYLELEDNQNLSDESEDEDGRTASAAGPRPQTSTVLSLSARKRLFFSATLRWSRPDFDFGLRTAVRAGVISDYTILVPFMTAGDPKPSLVKLILDLPTARRILAFCNTVQEAKQFAKLLNAEGVQAGHYNGCTASLQRTRILEDFKKGPSRGGLRVSATVDVLSEGVDLPMADTCLFVEPRKGLRLRQCVGRMLRQHQQKVDALVVSPPIIQEADGGLQVDGELVRLLAELAGADPELRKSLAENSFGRVCLVDQRMNRSGDSPAVAFEEAATLLATKVYPRALSSYLTADARWQLGLAQLTQYQQEHGHCRVPWKHSMGCDFALWSWVSYQRAARRANRLTAQQVKQLDALGFLWEVVKAASWEEMFEHLKAYKQEYGHTRVNKLYVADGGFKLGRWVNHQRRARKGQGGRKMDAEQIEQLDSLGFVWDLRAASWEENFELLKAYKQEHGHTRVPHCYVSADGVKLGHWVNTQRRGRKGQGSFKIDAEQIEQLDSLEFVWGVSAASREENFELLKAYKQEHGHTRVPHCYVSADGVKLGHWVNTQRMSRKGQGGFKIDAEQIEQLDSLEFVWGVSAASREENFELLKAYKQEHGHTRVPFCYVSADGVKRGHWVSTQRKARKGQAGRKIDAEQVELLDSLGFQWAVNKAAS</sequence>
<dbReference type="GO" id="GO:0016787">
    <property type="term" value="F:hydrolase activity"/>
    <property type="evidence" value="ECO:0007669"/>
    <property type="project" value="InterPro"/>
</dbReference>
<dbReference type="InterPro" id="IPR006935">
    <property type="entry name" value="Helicase/UvrB_N"/>
</dbReference>